<organism evidence="1 2">
    <name type="scientific">Hartmannibacter diazotrophicus</name>
    <dbReference type="NCBI Taxonomy" id="1482074"/>
    <lineage>
        <taxon>Bacteria</taxon>
        <taxon>Pseudomonadati</taxon>
        <taxon>Pseudomonadota</taxon>
        <taxon>Alphaproteobacteria</taxon>
        <taxon>Hyphomicrobiales</taxon>
        <taxon>Pleomorphomonadaceae</taxon>
        <taxon>Hartmannibacter</taxon>
    </lineage>
</organism>
<dbReference type="EMBL" id="LT960614">
    <property type="protein sequence ID" value="SON54259.1"/>
    <property type="molecule type" value="Genomic_DNA"/>
</dbReference>
<dbReference type="AlphaFoldDB" id="A0A2C9D271"/>
<dbReference type="Proteomes" id="UP000223606">
    <property type="component" value="Chromosome 1"/>
</dbReference>
<sequence>MPRRNKAQRVAIQIYYRKKREGKLERPVSRIVRCGRAEYDVVKMTPRRREILWHVAYSDEIVFRQMVMWTYRRKSDTVIPQPYLDGGGASRS</sequence>
<gene>
    <name evidence="1" type="ORF">HDIA_0718</name>
</gene>
<dbReference type="KEGG" id="hdi:HDIA_0718"/>
<name>A0A2C9D271_9HYPH</name>
<keyword evidence="2" id="KW-1185">Reference proteome</keyword>
<dbReference type="RefSeq" id="WP_099554433.1">
    <property type="nucleotide sequence ID" value="NZ_LT960614.1"/>
</dbReference>
<reference evidence="2" key="1">
    <citation type="submission" date="2017-09" db="EMBL/GenBank/DDBJ databases">
        <title>Genome sequence of Nannocystis excedens DSM 71.</title>
        <authorList>
            <person name="Blom J."/>
        </authorList>
    </citation>
    <scope>NUCLEOTIDE SEQUENCE [LARGE SCALE GENOMIC DNA]</scope>
    <source>
        <strain evidence="2">type strain: E19</strain>
    </source>
</reference>
<evidence type="ECO:0000313" key="2">
    <source>
        <dbReference type="Proteomes" id="UP000223606"/>
    </source>
</evidence>
<evidence type="ECO:0000313" key="1">
    <source>
        <dbReference type="EMBL" id="SON54259.1"/>
    </source>
</evidence>
<proteinExistence type="predicted"/>
<protein>
    <recommendedName>
        <fullName evidence="3">Transposase</fullName>
    </recommendedName>
</protein>
<accession>A0A2C9D271</accession>
<evidence type="ECO:0008006" key="3">
    <source>
        <dbReference type="Google" id="ProtNLM"/>
    </source>
</evidence>